<dbReference type="EMBL" id="BAEH01000039">
    <property type="protein sequence ID" value="GAB17794.1"/>
    <property type="molecule type" value="Genomic_DNA"/>
</dbReference>
<sequence>MRSSTLESLGVFFCEVYDSVVAPIEQIATDGTSVSVAQEVAISTIHNIIARFQENADLGGGVRLFVRGEDGSLTGDLESMSDDLKGELFSSDGWLAKNATAPVPEKYTQ</sequence>
<reference evidence="1 2" key="1">
    <citation type="submission" date="2011-12" db="EMBL/GenBank/DDBJ databases">
        <title>Whole genome shotgun sequence of Gordonia effusa NBRC 100432.</title>
        <authorList>
            <person name="Yoshida I."/>
            <person name="Takarada H."/>
            <person name="Hosoyama A."/>
            <person name="Tsuchikane K."/>
            <person name="Katsumata H."/>
            <person name="Yamazaki S."/>
            <person name="Fujita N."/>
        </authorList>
    </citation>
    <scope>NUCLEOTIDE SEQUENCE [LARGE SCALE GENOMIC DNA]</scope>
    <source>
        <strain evidence="1 2">NBRC 100432</strain>
    </source>
</reference>
<keyword evidence="2" id="KW-1185">Reference proteome</keyword>
<dbReference type="Proteomes" id="UP000035034">
    <property type="component" value="Unassembled WGS sequence"/>
</dbReference>
<evidence type="ECO:0000313" key="2">
    <source>
        <dbReference type="Proteomes" id="UP000035034"/>
    </source>
</evidence>
<evidence type="ECO:0000313" key="1">
    <source>
        <dbReference type="EMBL" id="GAB17794.1"/>
    </source>
</evidence>
<dbReference type="OrthoDB" id="292317at2"/>
<dbReference type="STRING" id="1077974.GOEFS_039_00280"/>
<dbReference type="AlphaFoldDB" id="H0QY93"/>
<gene>
    <name evidence="1" type="ORF">GOEFS_039_00280</name>
</gene>
<dbReference type="RefSeq" id="WP_007317131.1">
    <property type="nucleotide sequence ID" value="NZ_BAEH01000039.1"/>
</dbReference>
<protein>
    <submittedName>
        <fullName evidence="1">Uncharacterized protein</fullName>
    </submittedName>
</protein>
<proteinExistence type="predicted"/>
<comment type="caution">
    <text evidence="1">The sequence shown here is derived from an EMBL/GenBank/DDBJ whole genome shotgun (WGS) entry which is preliminary data.</text>
</comment>
<organism evidence="1 2">
    <name type="scientific">Gordonia effusa NBRC 100432</name>
    <dbReference type="NCBI Taxonomy" id="1077974"/>
    <lineage>
        <taxon>Bacteria</taxon>
        <taxon>Bacillati</taxon>
        <taxon>Actinomycetota</taxon>
        <taxon>Actinomycetes</taxon>
        <taxon>Mycobacteriales</taxon>
        <taxon>Gordoniaceae</taxon>
        <taxon>Gordonia</taxon>
    </lineage>
</organism>
<name>H0QY93_9ACTN</name>
<accession>H0QY93</accession>